<dbReference type="Pfam" id="PF13561">
    <property type="entry name" value="adh_short_C2"/>
    <property type="match status" value="1"/>
</dbReference>
<dbReference type="PANTHER" id="PTHR43477">
    <property type="entry name" value="DIHYDROANTICAPSIN 7-DEHYDROGENASE"/>
    <property type="match status" value="1"/>
</dbReference>
<dbReference type="EMBL" id="CP001854">
    <property type="protein sequence ID" value="ADB51159.1"/>
    <property type="molecule type" value="Genomic_DNA"/>
</dbReference>
<sequence>MSAPRTVVVTGAAAGIGEATARRLLADGWRVVALDVDSAGLDALAAAAGGALVPLVGDVAEVATLTAAVETAGDALAGWVNNAAVQTNGRFDQESDERIDRTLAVNLRAPLLGCREAVRAFLRLGVGGAIVNISSIHAHGTLPGWIAYAAAKGGVEALTRGVCVEYGQLGIRCNAVAPGAVLTPATRAVLDAAPDPAAVLESWEALSPMRRVLTPEDVAAGVAFLLSPEARHLNGHVLRIDGGMSSAGATLPPLDGLERIDGSEGTR</sequence>
<dbReference type="SUPFAM" id="SSF51735">
    <property type="entry name" value="NAD(P)-binding Rossmann-fold domains"/>
    <property type="match status" value="1"/>
</dbReference>
<dbReference type="STRING" id="469383.Cwoe_2740"/>
<dbReference type="PANTHER" id="PTHR43477:SF1">
    <property type="entry name" value="DIHYDROANTICAPSIN 7-DEHYDROGENASE"/>
    <property type="match status" value="1"/>
</dbReference>
<evidence type="ECO:0000256" key="1">
    <source>
        <dbReference type="ARBA" id="ARBA00006484"/>
    </source>
</evidence>
<dbReference type="KEGG" id="cwo:Cwoe_2740"/>
<dbReference type="RefSeq" id="WP_012934210.1">
    <property type="nucleotide sequence ID" value="NC_013739.1"/>
</dbReference>
<keyword evidence="2" id="KW-0560">Oxidoreductase</keyword>
<reference evidence="3 4" key="1">
    <citation type="journal article" date="2010" name="Stand. Genomic Sci.">
        <title>Complete genome sequence of Conexibacter woesei type strain (ID131577).</title>
        <authorList>
            <person name="Pukall R."/>
            <person name="Lapidus A."/>
            <person name="Glavina Del Rio T."/>
            <person name="Copeland A."/>
            <person name="Tice H."/>
            <person name="Cheng J.-F."/>
            <person name="Lucas S."/>
            <person name="Chen F."/>
            <person name="Nolan M."/>
            <person name="Bruce D."/>
            <person name="Goodwin L."/>
            <person name="Pitluck S."/>
            <person name="Mavromatis K."/>
            <person name="Ivanova N."/>
            <person name="Ovchinnikova G."/>
            <person name="Pati A."/>
            <person name="Chen A."/>
            <person name="Palaniappan K."/>
            <person name="Land M."/>
            <person name="Hauser L."/>
            <person name="Chang Y.-J."/>
            <person name="Jeffries C.D."/>
            <person name="Chain P."/>
            <person name="Meincke L."/>
            <person name="Sims D."/>
            <person name="Brettin T."/>
            <person name="Detter J.C."/>
            <person name="Rohde M."/>
            <person name="Goeker M."/>
            <person name="Bristow J."/>
            <person name="Eisen J.A."/>
            <person name="Markowitz V."/>
            <person name="Kyrpides N.C."/>
            <person name="Klenk H.-P."/>
            <person name="Hugenholtz P."/>
        </authorList>
    </citation>
    <scope>NUCLEOTIDE SEQUENCE [LARGE SCALE GENOMIC DNA]</scope>
    <source>
        <strain evidence="4">DSM 14684 / CIP 108061 / JCM 11494 / NBRC 100937 / ID131577</strain>
    </source>
</reference>
<dbReference type="InterPro" id="IPR036291">
    <property type="entry name" value="NAD(P)-bd_dom_sf"/>
</dbReference>
<proteinExistence type="inferred from homology"/>
<dbReference type="PROSITE" id="PS00061">
    <property type="entry name" value="ADH_SHORT"/>
    <property type="match status" value="1"/>
</dbReference>
<dbReference type="eggNOG" id="COG1028">
    <property type="taxonomic scope" value="Bacteria"/>
</dbReference>
<evidence type="ECO:0000313" key="4">
    <source>
        <dbReference type="Proteomes" id="UP000008229"/>
    </source>
</evidence>
<evidence type="ECO:0000313" key="3">
    <source>
        <dbReference type="EMBL" id="ADB51159.1"/>
    </source>
</evidence>
<comment type="similarity">
    <text evidence="1">Belongs to the short-chain dehydrogenases/reductases (SDR) family.</text>
</comment>
<dbReference type="AlphaFoldDB" id="D3F9U7"/>
<protein>
    <submittedName>
        <fullName evidence="3">Short-chain dehydrogenase/reductase SDR</fullName>
    </submittedName>
</protein>
<dbReference type="InterPro" id="IPR051122">
    <property type="entry name" value="SDR_DHRS6-like"/>
</dbReference>
<evidence type="ECO:0000256" key="2">
    <source>
        <dbReference type="ARBA" id="ARBA00023002"/>
    </source>
</evidence>
<dbReference type="CDD" id="cd05233">
    <property type="entry name" value="SDR_c"/>
    <property type="match status" value="1"/>
</dbReference>
<dbReference type="GO" id="GO:0016491">
    <property type="term" value="F:oxidoreductase activity"/>
    <property type="evidence" value="ECO:0007669"/>
    <property type="project" value="UniProtKB-KW"/>
</dbReference>
<dbReference type="InterPro" id="IPR002347">
    <property type="entry name" value="SDR_fam"/>
</dbReference>
<accession>D3F9U7</accession>
<dbReference type="HOGENOM" id="CLU_010194_1_0_11"/>
<dbReference type="Gene3D" id="3.40.50.720">
    <property type="entry name" value="NAD(P)-binding Rossmann-like Domain"/>
    <property type="match status" value="1"/>
</dbReference>
<dbReference type="FunFam" id="3.40.50.720:FF:000084">
    <property type="entry name" value="Short-chain dehydrogenase reductase"/>
    <property type="match status" value="1"/>
</dbReference>
<dbReference type="OrthoDB" id="7064009at2"/>
<reference evidence="4" key="2">
    <citation type="submission" date="2010-01" db="EMBL/GenBank/DDBJ databases">
        <title>The complete genome of Conexibacter woesei DSM 14684.</title>
        <authorList>
            <consortium name="US DOE Joint Genome Institute (JGI-PGF)"/>
            <person name="Lucas S."/>
            <person name="Copeland A."/>
            <person name="Lapidus A."/>
            <person name="Glavina del Rio T."/>
            <person name="Dalin E."/>
            <person name="Tice H."/>
            <person name="Bruce D."/>
            <person name="Goodwin L."/>
            <person name="Pitluck S."/>
            <person name="Kyrpides N."/>
            <person name="Mavromatis K."/>
            <person name="Ivanova N."/>
            <person name="Mikhailova N."/>
            <person name="Chertkov O."/>
            <person name="Brettin T."/>
            <person name="Detter J.C."/>
            <person name="Han C."/>
            <person name="Larimer F."/>
            <person name="Land M."/>
            <person name="Hauser L."/>
            <person name="Markowitz V."/>
            <person name="Cheng J.-F."/>
            <person name="Hugenholtz P."/>
            <person name="Woyke T."/>
            <person name="Wu D."/>
            <person name="Pukall R."/>
            <person name="Steenblock K."/>
            <person name="Schneider S."/>
            <person name="Klenk H.-P."/>
            <person name="Eisen J.A."/>
        </authorList>
    </citation>
    <scope>NUCLEOTIDE SEQUENCE [LARGE SCALE GENOMIC DNA]</scope>
    <source>
        <strain evidence="4">DSM 14684 / CIP 108061 / JCM 11494 / NBRC 100937 / ID131577</strain>
    </source>
</reference>
<gene>
    <name evidence="3" type="ordered locus">Cwoe_2740</name>
</gene>
<organism evidence="3 4">
    <name type="scientific">Conexibacter woesei (strain DSM 14684 / CCUG 47730 / CIP 108061 / JCM 11494 / NBRC 100937 / ID131577)</name>
    <dbReference type="NCBI Taxonomy" id="469383"/>
    <lineage>
        <taxon>Bacteria</taxon>
        <taxon>Bacillati</taxon>
        <taxon>Actinomycetota</taxon>
        <taxon>Thermoleophilia</taxon>
        <taxon>Solirubrobacterales</taxon>
        <taxon>Conexibacteraceae</taxon>
        <taxon>Conexibacter</taxon>
    </lineage>
</organism>
<keyword evidence="4" id="KW-1185">Reference proteome</keyword>
<dbReference type="Proteomes" id="UP000008229">
    <property type="component" value="Chromosome"/>
</dbReference>
<dbReference type="InterPro" id="IPR020904">
    <property type="entry name" value="Sc_DH/Rdtase_CS"/>
</dbReference>
<dbReference type="PRINTS" id="PR00081">
    <property type="entry name" value="GDHRDH"/>
</dbReference>
<name>D3F9U7_CONWI</name>
<dbReference type="PRINTS" id="PR00080">
    <property type="entry name" value="SDRFAMILY"/>
</dbReference>